<keyword evidence="3" id="KW-1185">Reference proteome</keyword>
<comment type="caution">
    <text evidence="2">The sequence shown here is derived from an EMBL/GenBank/DDBJ whole genome shotgun (WGS) entry which is preliminary data.</text>
</comment>
<reference evidence="2 3" key="1">
    <citation type="submission" date="2020-08" db="EMBL/GenBank/DDBJ databases">
        <title>Novel species isolated from subtropical streams in China.</title>
        <authorList>
            <person name="Lu H."/>
        </authorList>
    </citation>
    <scope>NUCLEOTIDE SEQUENCE [LARGE SCALE GENOMIC DNA]</scope>
    <source>
        <strain evidence="2 3">NL8W</strain>
    </source>
</reference>
<protein>
    <recommendedName>
        <fullName evidence="4">Transposase</fullName>
    </recommendedName>
</protein>
<evidence type="ECO:0000313" key="3">
    <source>
        <dbReference type="Proteomes" id="UP000646911"/>
    </source>
</evidence>
<evidence type="ECO:0008006" key="4">
    <source>
        <dbReference type="Google" id="ProtNLM"/>
    </source>
</evidence>
<feature type="compositionally biased region" description="Basic and acidic residues" evidence="1">
    <location>
        <begin position="77"/>
        <end position="87"/>
    </location>
</feature>
<dbReference type="EMBL" id="JACOFX010000023">
    <property type="protein sequence ID" value="MBC3911036.1"/>
    <property type="molecule type" value="Genomic_DNA"/>
</dbReference>
<organism evidence="2 3">
    <name type="scientific">Undibacterium umbellatum</name>
    <dbReference type="NCBI Taxonomy" id="2762300"/>
    <lineage>
        <taxon>Bacteria</taxon>
        <taxon>Pseudomonadati</taxon>
        <taxon>Pseudomonadota</taxon>
        <taxon>Betaproteobacteria</taxon>
        <taxon>Burkholderiales</taxon>
        <taxon>Oxalobacteraceae</taxon>
        <taxon>Undibacterium</taxon>
    </lineage>
</organism>
<accession>A0ABR6ZHI6</accession>
<dbReference type="Proteomes" id="UP000646911">
    <property type="component" value="Unassembled WGS sequence"/>
</dbReference>
<proteinExistence type="predicted"/>
<feature type="region of interest" description="Disordered" evidence="1">
    <location>
        <begin position="13"/>
        <end position="102"/>
    </location>
</feature>
<sequence length="102" mass="11805">MFPLKVFRIFEQAAETPHATSQYRRPAAHAQAQDGKSASEELTWPEVERRQSDKRHSADRREKQQAILLNTRKLQGRRKDPGRRLSDKLASPNSRIHFSIEG</sequence>
<evidence type="ECO:0000256" key="1">
    <source>
        <dbReference type="SAM" id="MobiDB-lite"/>
    </source>
</evidence>
<evidence type="ECO:0000313" key="2">
    <source>
        <dbReference type="EMBL" id="MBC3911036.1"/>
    </source>
</evidence>
<gene>
    <name evidence="2" type="ORF">H8L47_26025</name>
</gene>
<dbReference type="RefSeq" id="WP_186956704.1">
    <property type="nucleotide sequence ID" value="NZ_JACOFX010000023.1"/>
</dbReference>
<name>A0ABR6ZHI6_9BURK</name>
<feature type="compositionally biased region" description="Basic and acidic residues" evidence="1">
    <location>
        <begin position="46"/>
        <end position="64"/>
    </location>
</feature>